<dbReference type="PROSITE" id="PS50292">
    <property type="entry name" value="PEROXIDASE_3"/>
    <property type="match status" value="1"/>
</dbReference>
<dbReference type="AlphaFoldDB" id="A0A3R7ML50"/>
<evidence type="ECO:0000313" key="3">
    <source>
        <dbReference type="Proteomes" id="UP000283509"/>
    </source>
</evidence>
<evidence type="ECO:0000313" key="2">
    <source>
        <dbReference type="EMBL" id="ROT79672.1"/>
    </source>
</evidence>
<feature type="region of interest" description="Disordered" evidence="1">
    <location>
        <begin position="272"/>
        <end position="312"/>
    </location>
</feature>
<dbReference type="InterPro" id="IPR019791">
    <property type="entry name" value="Haem_peroxidase_animal"/>
</dbReference>
<organism evidence="2 3">
    <name type="scientific">Penaeus vannamei</name>
    <name type="common">Whiteleg shrimp</name>
    <name type="synonym">Litopenaeus vannamei</name>
    <dbReference type="NCBI Taxonomy" id="6689"/>
    <lineage>
        <taxon>Eukaryota</taxon>
        <taxon>Metazoa</taxon>
        <taxon>Ecdysozoa</taxon>
        <taxon>Arthropoda</taxon>
        <taxon>Crustacea</taxon>
        <taxon>Multicrustacea</taxon>
        <taxon>Malacostraca</taxon>
        <taxon>Eumalacostraca</taxon>
        <taxon>Eucarida</taxon>
        <taxon>Decapoda</taxon>
        <taxon>Dendrobranchiata</taxon>
        <taxon>Penaeoidea</taxon>
        <taxon>Penaeidae</taxon>
        <taxon>Penaeus</taxon>
    </lineage>
</organism>
<dbReference type="EMBL" id="QCYY01001207">
    <property type="protein sequence ID" value="ROT79672.1"/>
    <property type="molecule type" value="Genomic_DNA"/>
</dbReference>
<dbReference type="InterPro" id="IPR010255">
    <property type="entry name" value="Haem_peroxidase_sf"/>
</dbReference>
<dbReference type="InterPro" id="IPR037120">
    <property type="entry name" value="Haem_peroxidase_sf_animal"/>
</dbReference>
<name>A0A3R7ML50_PENVA</name>
<protein>
    <submittedName>
        <fullName evidence="2">Uncharacterized protein</fullName>
    </submittedName>
</protein>
<dbReference type="SUPFAM" id="SSF48113">
    <property type="entry name" value="Heme-dependent peroxidases"/>
    <property type="match status" value="1"/>
</dbReference>
<comment type="caution">
    <text evidence="2">The sequence shown here is derived from an EMBL/GenBank/DDBJ whole genome shotgun (WGS) entry which is preliminary data.</text>
</comment>
<reference evidence="2 3" key="2">
    <citation type="submission" date="2019-01" db="EMBL/GenBank/DDBJ databases">
        <title>The decoding of complex shrimp genome reveals the adaptation for benthos swimmer, frequently molting mechanism and breeding impact on genome.</title>
        <authorList>
            <person name="Sun Y."/>
            <person name="Gao Y."/>
            <person name="Yu Y."/>
        </authorList>
    </citation>
    <scope>NUCLEOTIDE SEQUENCE [LARGE SCALE GENOMIC DNA]</scope>
    <source>
        <tissue evidence="2">Muscle</tissue>
    </source>
</reference>
<dbReference type="GO" id="GO:0004601">
    <property type="term" value="F:peroxidase activity"/>
    <property type="evidence" value="ECO:0007669"/>
    <property type="project" value="InterPro"/>
</dbReference>
<dbReference type="GO" id="GO:0020037">
    <property type="term" value="F:heme binding"/>
    <property type="evidence" value="ECO:0007669"/>
    <property type="project" value="InterPro"/>
</dbReference>
<gene>
    <name evidence="2" type="ORF">C7M84_001608</name>
</gene>
<dbReference type="Proteomes" id="UP000283509">
    <property type="component" value="Unassembled WGS sequence"/>
</dbReference>
<proteinExistence type="predicted"/>
<sequence length="415" mass="44897">MATGSGTRATCWSCPSLTTIRRLSLASILCEFGDLQAIQINPFLLQDNIRNPEVQCSGYPRLDLEAWREAEARSLHPQPLPMPFSQPEYRYPFLVLPSSSSSSSPYSFLTPPLSSSSDLPFSSSYLRFPSSDLRFPSADLPFPSSDLPFPSSDLLSPRPPLSLSAFLRPFFPPVPPSSEILGVSPSSSDASPRLILDFGSLGDASSVLDPSPQLHLNPCLALHLNPCLFILAWRFTSILAWRPQSLPGASPLSLGPEPLIVPEMPVPEIPVPEVPAMSKGDSSAALKSESQSVLESLPGREARQSTKSCLNGSSPQLIPESFLPLMPQHLPQSVSVPDYILRSMAKSSPQPMSEPSLSPLPESLSLCPQCLDPWPQPYVWILGSAHPWLSLCLSLAQPMSVLSLCLDLGSAYVTA</sequence>
<reference evidence="2 3" key="1">
    <citation type="submission" date="2018-04" db="EMBL/GenBank/DDBJ databases">
        <authorList>
            <person name="Zhang X."/>
            <person name="Yuan J."/>
            <person name="Li F."/>
            <person name="Xiang J."/>
        </authorList>
    </citation>
    <scope>NUCLEOTIDE SEQUENCE [LARGE SCALE GENOMIC DNA]</scope>
    <source>
        <tissue evidence="2">Muscle</tissue>
    </source>
</reference>
<evidence type="ECO:0000256" key="1">
    <source>
        <dbReference type="SAM" id="MobiDB-lite"/>
    </source>
</evidence>
<dbReference type="Gene3D" id="1.10.640.10">
    <property type="entry name" value="Haem peroxidase domain superfamily, animal type"/>
    <property type="match status" value="1"/>
</dbReference>
<dbReference type="GO" id="GO:0006979">
    <property type="term" value="P:response to oxidative stress"/>
    <property type="evidence" value="ECO:0007669"/>
    <property type="project" value="InterPro"/>
</dbReference>
<keyword evidence="3" id="KW-1185">Reference proteome</keyword>
<accession>A0A3R7ML50</accession>